<dbReference type="GO" id="GO:0005975">
    <property type="term" value="P:carbohydrate metabolic process"/>
    <property type="evidence" value="ECO:0007669"/>
    <property type="project" value="InterPro"/>
</dbReference>
<feature type="domain" description="Glycoside hydrolase family 2 immunoglobulin-like beta-sandwich" evidence="10">
    <location>
        <begin position="210"/>
        <end position="321"/>
    </location>
</feature>
<organism evidence="13 14">
    <name type="scientific">Bacteroides xylanisolvens</name>
    <dbReference type="NCBI Taxonomy" id="371601"/>
    <lineage>
        <taxon>Bacteria</taxon>
        <taxon>Pseudomonadati</taxon>
        <taxon>Bacteroidota</taxon>
        <taxon>Bacteroidia</taxon>
        <taxon>Bacteroidales</taxon>
        <taxon>Bacteroidaceae</taxon>
        <taxon>Bacteroides</taxon>
    </lineage>
</organism>
<gene>
    <name evidence="13" type="ORF">GA398_15160</name>
</gene>
<dbReference type="SUPFAM" id="SSF49303">
    <property type="entry name" value="beta-Galactosidase/glucuronidase domain"/>
    <property type="match status" value="2"/>
</dbReference>
<dbReference type="InterPro" id="IPR050887">
    <property type="entry name" value="Beta-mannosidase_GH2"/>
</dbReference>
<evidence type="ECO:0000313" key="13">
    <source>
        <dbReference type="EMBL" id="KAB6146732.1"/>
    </source>
</evidence>
<dbReference type="GO" id="GO:0004567">
    <property type="term" value="F:beta-mannosidase activity"/>
    <property type="evidence" value="ECO:0007669"/>
    <property type="project" value="UniProtKB-EC"/>
</dbReference>
<accession>A0A7J5PV73</accession>
<dbReference type="Pfam" id="PF17786">
    <property type="entry name" value="Mannosidase_ig"/>
    <property type="match status" value="1"/>
</dbReference>
<dbReference type="EMBL" id="WDED01000022">
    <property type="protein sequence ID" value="KAB6146732.1"/>
    <property type="molecule type" value="Genomic_DNA"/>
</dbReference>
<comment type="pathway">
    <text evidence="2">Glycan metabolism; N-glycan degradation.</text>
</comment>
<dbReference type="InterPro" id="IPR017853">
    <property type="entry name" value="GH"/>
</dbReference>
<keyword evidence="9" id="KW-0732">Signal</keyword>
<evidence type="ECO:0000256" key="2">
    <source>
        <dbReference type="ARBA" id="ARBA00004740"/>
    </source>
</evidence>
<dbReference type="InterPro" id="IPR006102">
    <property type="entry name" value="Ig-like_GH2"/>
</dbReference>
<feature type="signal peptide" evidence="9">
    <location>
        <begin position="1"/>
        <end position="18"/>
    </location>
</feature>
<dbReference type="Pfam" id="PF22666">
    <property type="entry name" value="Glyco_hydro_2_N2"/>
    <property type="match status" value="1"/>
</dbReference>
<evidence type="ECO:0000313" key="14">
    <source>
        <dbReference type="Proteomes" id="UP000434604"/>
    </source>
</evidence>
<evidence type="ECO:0000256" key="4">
    <source>
        <dbReference type="ARBA" id="ARBA00022801"/>
    </source>
</evidence>
<evidence type="ECO:0000256" key="9">
    <source>
        <dbReference type="SAM" id="SignalP"/>
    </source>
</evidence>
<evidence type="ECO:0000259" key="10">
    <source>
        <dbReference type="Pfam" id="PF00703"/>
    </source>
</evidence>
<feature type="chain" id="PRO_5029836074" description="Beta-mannosidase B" evidence="9">
    <location>
        <begin position="19"/>
        <end position="817"/>
    </location>
</feature>
<dbReference type="GO" id="GO:0006516">
    <property type="term" value="P:glycoprotein catabolic process"/>
    <property type="evidence" value="ECO:0007669"/>
    <property type="project" value="TreeGrafter"/>
</dbReference>
<evidence type="ECO:0000256" key="5">
    <source>
        <dbReference type="ARBA" id="ARBA00023295"/>
    </source>
</evidence>
<dbReference type="Pfam" id="PF00703">
    <property type="entry name" value="Glyco_hydro_2"/>
    <property type="match status" value="1"/>
</dbReference>
<evidence type="ECO:0000259" key="12">
    <source>
        <dbReference type="Pfam" id="PF22666"/>
    </source>
</evidence>
<proteinExistence type="inferred from homology"/>
<feature type="domain" description="Beta-mannosidase-like galactose-binding" evidence="12">
    <location>
        <begin position="58"/>
        <end position="185"/>
    </location>
</feature>
<dbReference type="SUPFAM" id="SSF49785">
    <property type="entry name" value="Galactose-binding domain-like"/>
    <property type="match status" value="1"/>
</dbReference>
<reference evidence="13 14" key="1">
    <citation type="journal article" date="2019" name="Nat. Med.">
        <title>A library of human gut bacterial isolates paired with longitudinal multiomics data enables mechanistic microbiome research.</title>
        <authorList>
            <person name="Poyet M."/>
            <person name="Groussin M."/>
            <person name="Gibbons S.M."/>
            <person name="Avila-Pacheco J."/>
            <person name="Jiang X."/>
            <person name="Kearney S.M."/>
            <person name="Perrotta A.R."/>
            <person name="Berdy B."/>
            <person name="Zhao S."/>
            <person name="Lieberman T.D."/>
            <person name="Swanson P.K."/>
            <person name="Smith M."/>
            <person name="Roesemann S."/>
            <person name="Alexander J.E."/>
            <person name="Rich S.A."/>
            <person name="Livny J."/>
            <person name="Vlamakis H."/>
            <person name="Clish C."/>
            <person name="Bullock K."/>
            <person name="Deik A."/>
            <person name="Scott J."/>
            <person name="Pierce K.A."/>
            <person name="Xavier R.J."/>
            <person name="Alm E.J."/>
        </authorList>
    </citation>
    <scope>NUCLEOTIDE SEQUENCE [LARGE SCALE GENOMIC DNA]</scope>
    <source>
        <strain evidence="13 14">BIOML-A58</strain>
    </source>
</reference>
<evidence type="ECO:0000256" key="3">
    <source>
        <dbReference type="ARBA" id="ARBA00012754"/>
    </source>
</evidence>
<dbReference type="InterPro" id="IPR054593">
    <property type="entry name" value="Beta-mannosidase-like_N2"/>
</dbReference>
<dbReference type="RefSeq" id="WP_151935074.1">
    <property type="nucleotide sequence ID" value="NZ_WDED01000022.1"/>
</dbReference>
<dbReference type="Gene3D" id="3.20.20.80">
    <property type="entry name" value="Glycosidases"/>
    <property type="match status" value="1"/>
</dbReference>
<dbReference type="Gene3D" id="2.60.120.260">
    <property type="entry name" value="Galactose-binding domain-like"/>
    <property type="match status" value="1"/>
</dbReference>
<evidence type="ECO:0000256" key="1">
    <source>
        <dbReference type="ARBA" id="ARBA00000829"/>
    </source>
</evidence>
<comment type="catalytic activity">
    <reaction evidence="1">
        <text>Hydrolysis of terminal, non-reducing beta-D-mannose residues in beta-D-mannosides.</text>
        <dbReference type="EC" id="3.2.1.25"/>
    </reaction>
</comment>
<dbReference type="InterPro" id="IPR008979">
    <property type="entry name" value="Galactose-bd-like_sf"/>
</dbReference>
<protein>
    <recommendedName>
        <fullName evidence="7">Beta-mannosidase B</fullName>
        <ecNumber evidence="3">3.2.1.25</ecNumber>
    </recommendedName>
    <alternativeName>
        <fullName evidence="8">Mannanase B</fullName>
    </alternativeName>
</protein>
<dbReference type="InterPro" id="IPR041447">
    <property type="entry name" value="Mannosidase_ig"/>
</dbReference>
<dbReference type="SUPFAM" id="SSF51445">
    <property type="entry name" value="(Trans)glycosidases"/>
    <property type="match status" value="1"/>
</dbReference>
<keyword evidence="5" id="KW-0326">Glycosidase</keyword>
<evidence type="ECO:0000259" key="11">
    <source>
        <dbReference type="Pfam" id="PF17786"/>
    </source>
</evidence>
<dbReference type="EC" id="3.2.1.25" evidence="3"/>
<dbReference type="PANTHER" id="PTHR43730:SF1">
    <property type="entry name" value="BETA-MANNOSIDASE"/>
    <property type="match status" value="1"/>
</dbReference>
<dbReference type="AlphaFoldDB" id="A0A7J5PV73"/>
<dbReference type="PANTHER" id="PTHR43730">
    <property type="entry name" value="BETA-MANNOSIDASE"/>
    <property type="match status" value="1"/>
</dbReference>
<name>A0A7J5PV73_9BACE</name>
<evidence type="ECO:0000256" key="7">
    <source>
        <dbReference type="ARBA" id="ARBA00041069"/>
    </source>
</evidence>
<feature type="domain" description="Mannosidase Ig/CBM-like" evidence="11">
    <location>
        <begin position="683"/>
        <end position="763"/>
    </location>
</feature>
<evidence type="ECO:0000256" key="6">
    <source>
        <dbReference type="ARBA" id="ARBA00038429"/>
    </source>
</evidence>
<sequence length="817" mass="94813">MKKVLLLLIVWVTTSLSAQENRKLILDLSGTDWKIEGALPEQGIKNLFHKHLPDCNYAKVPGDVFTDLWRIGRIDEMNMGSNAMKAKWVNDYEWWYFKEFDIPKAMVGKQIRLQFDGVDFACDVYLNGTYLGNHEGMFSDFSFDITQLVKLTTKQDPKDNNYLAVRLQPAVRNISLANGRKYRWHGDYNQNIVPTGIWQPVKLVATGLSRITDVYVKPALLKKGATVEVEVELENISGNIQQIETSVVLTGKNFRSENYTATLKGELKPGVHKLAATIKIPDAKLWWPWDMGEQNLYQAEVTIRNSDGDFQDMESVTFGVREVKMAMNPGWTKEEVRNPWTVMINGQRHFVRSGTWGGPPDMFTGRTTEDTYRELIRLAKEANINNLRIFNWHPLEIPLFYELCNEAGITVWQDVGMMNNFILKDESLKKKAFDEVVCAMKQRRNHPCNIIIEGSEEILFINSEPQRRYQWDFVVELGDTLKKYTDLHYIPTSPLSSHHALTVGQLRHESAHPHGVHYGVGNFFMEDYYPEQHYAAIPELAVTSCPSVESIRKFIPEDELWPPKPSWGYHWADLDILQAHNYEVFGEDYTNRGMEEFVNATQIAQGTYFQYAMELYRTRKPKMSAVCFCHFILNSPDFKWATVDYYLQPKKSHYFIKKAYQPLLVTLQYERRRWMPGEEFKGKLWVVNDFMKGFEGCKAEIKIMNNAREVIEKQSVDWGNISPDSSKEMMSLAFKVPGKMDDKFYVEIEMTDKTGNKVSANDYMLLVGDQKAALEVYKRYGQKSRERKNKYGNSTFRYFPGLFDNRKSLEVEWLDVK</sequence>
<dbReference type="Proteomes" id="UP000434604">
    <property type="component" value="Unassembled WGS sequence"/>
</dbReference>
<evidence type="ECO:0000256" key="8">
    <source>
        <dbReference type="ARBA" id="ARBA00041614"/>
    </source>
</evidence>
<comment type="similarity">
    <text evidence="6">Belongs to the glycosyl hydrolase 2 family. Beta-mannosidase B subfamily.</text>
</comment>
<comment type="caution">
    <text evidence="13">The sequence shown here is derived from an EMBL/GenBank/DDBJ whole genome shotgun (WGS) entry which is preliminary data.</text>
</comment>
<dbReference type="InterPro" id="IPR013783">
    <property type="entry name" value="Ig-like_fold"/>
</dbReference>
<keyword evidence="4" id="KW-0378">Hydrolase</keyword>
<dbReference type="InterPro" id="IPR036156">
    <property type="entry name" value="Beta-gal/glucu_dom_sf"/>
</dbReference>
<dbReference type="Gene3D" id="2.60.40.10">
    <property type="entry name" value="Immunoglobulins"/>
    <property type="match status" value="2"/>
</dbReference>